<dbReference type="InterPro" id="IPR036465">
    <property type="entry name" value="vWFA_dom_sf"/>
</dbReference>
<protein>
    <submittedName>
        <fullName evidence="2">Putative von Willebrand factor A domain-containing protein</fullName>
    </submittedName>
</protein>
<name>A0A6M3M0G0_9ZZZZ</name>
<reference evidence="2" key="1">
    <citation type="submission" date="2020-03" db="EMBL/GenBank/DDBJ databases">
        <title>The deep terrestrial virosphere.</title>
        <authorList>
            <person name="Holmfeldt K."/>
            <person name="Nilsson E."/>
            <person name="Simone D."/>
            <person name="Lopez-Fernandez M."/>
            <person name="Wu X."/>
            <person name="de Brujin I."/>
            <person name="Lundin D."/>
            <person name="Andersson A."/>
            <person name="Bertilsson S."/>
            <person name="Dopson M."/>
        </authorList>
    </citation>
    <scope>NUCLEOTIDE SEQUENCE</scope>
    <source>
        <strain evidence="2">MM171A00145</strain>
    </source>
</reference>
<proteinExistence type="predicted"/>
<evidence type="ECO:0000256" key="1">
    <source>
        <dbReference type="SAM" id="MobiDB-lite"/>
    </source>
</evidence>
<dbReference type="EMBL" id="MT143705">
    <property type="protein sequence ID" value="QJB01087.1"/>
    <property type="molecule type" value="Genomic_DNA"/>
</dbReference>
<sequence length="524" mass="56496">MTNELDWLNGTDDQKLEQQPAVMPTGRRTVHQQVQDLLQHAAVSHPENANLTRKPTGYAHHKFEDAGVHESDLAIGSRSGEDHPQGWVPFLRELYADLLEGGIPQLDEIPEYAKWADKVHGELDSVGEYREMRALCQDDPEWSQVAMGRIASEVLNRIPNEAQQDPEAIQGLADDARASGAEDLADALEQAAQAEAQRVQEDLAQMDGNEAAMRNAVRRVAAAASEEIANTESVLKALGGGRGTDFNPAKQTDGDIKDKLALAEEIAKRPELVQIAEIAGRLLQHARALKTATVRPAVGAVVDVKRSDDIARLTPSELCRLASPALAPTFFRDHAESQLLTYEMEGDGKAGKGPVVLLVDISGSMTCGSPSRDSWAKGVIVAVASQCREDKRHLAVGHYNYGLAKFTLHSTPPRPTDVLAELRVEASGGTSVHKAMDDAEEKINQIPSMDVADYIIVTDGQDDRPAALDDVLKAGRQVYGVFVDCGAPKWAQDLSGYCELTDAQIAKGEDAGAAATVFGGALKK</sequence>
<dbReference type="PANTHER" id="PTHR36846:SF1">
    <property type="entry name" value="PROTEIN VIAA"/>
    <property type="match status" value="1"/>
</dbReference>
<dbReference type="Gene3D" id="3.40.50.410">
    <property type="entry name" value="von Willebrand factor, type A domain"/>
    <property type="match status" value="1"/>
</dbReference>
<dbReference type="GO" id="GO:0005829">
    <property type="term" value="C:cytosol"/>
    <property type="evidence" value="ECO:0007669"/>
    <property type="project" value="TreeGrafter"/>
</dbReference>
<dbReference type="SUPFAM" id="SSF53300">
    <property type="entry name" value="vWA-like"/>
    <property type="match status" value="1"/>
</dbReference>
<dbReference type="PANTHER" id="PTHR36846">
    <property type="entry name" value="PROTEIN VIAA"/>
    <property type="match status" value="1"/>
</dbReference>
<accession>A0A6M3M0G0</accession>
<organism evidence="2">
    <name type="scientific">viral metagenome</name>
    <dbReference type="NCBI Taxonomy" id="1070528"/>
    <lineage>
        <taxon>unclassified sequences</taxon>
        <taxon>metagenomes</taxon>
        <taxon>organismal metagenomes</taxon>
    </lineage>
</organism>
<evidence type="ECO:0000313" key="2">
    <source>
        <dbReference type="EMBL" id="QJB01087.1"/>
    </source>
</evidence>
<dbReference type="AlphaFoldDB" id="A0A6M3M0G0"/>
<gene>
    <name evidence="2" type="ORF">MM171A00145_0024</name>
</gene>
<feature type="region of interest" description="Disordered" evidence="1">
    <location>
        <begin position="1"/>
        <end position="27"/>
    </location>
</feature>